<evidence type="ECO:0000313" key="3">
    <source>
        <dbReference type="Proteomes" id="UP000829999"/>
    </source>
</evidence>
<name>A0A9R0D2F8_SPOFR</name>
<organism evidence="3 4">
    <name type="scientific">Spodoptera frugiperda</name>
    <name type="common">Fall armyworm</name>
    <dbReference type="NCBI Taxonomy" id="7108"/>
    <lineage>
        <taxon>Eukaryota</taxon>
        <taxon>Metazoa</taxon>
        <taxon>Ecdysozoa</taxon>
        <taxon>Arthropoda</taxon>
        <taxon>Hexapoda</taxon>
        <taxon>Insecta</taxon>
        <taxon>Pterygota</taxon>
        <taxon>Neoptera</taxon>
        <taxon>Endopterygota</taxon>
        <taxon>Lepidoptera</taxon>
        <taxon>Glossata</taxon>
        <taxon>Ditrysia</taxon>
        <taxon>Noctuoidea</taxon>
        <taxon>Noctuidae</taxon>
        <taxon>Amphipyrinae</taxon>
        <taxon>Spodoptera</taxon>
    </lineage>
</organism>
<keyword evidence="1 2" id="KW-0732">Signal</keyword>
<sequence length="174" mass="20407">MMFERLVLLFLLFICCLYSFNCLIVIPERVLVRDVNENYLKYVTATVRRISKRGEYVVNVDVYTKIVLANNVSMQINLYEYNSKYNQYVLTPMMFNYKWCELVLHDQWFGSLLRRNGLTVCPTPVGRIVLPNMTLSGSFPFKVPFKRGKFDTIWKLEATNEVIGCIDTFVTLLK</sequence>
<gene>
    <name evidence="4" type="primary">LOC118267730</name>
</gene>
<dbReference type="GeneID" id="118267730"/>
<proteinExistence type="predicted"/>
<dbReference type="RefSeq" id="XP_035437779.2">
    <property type="nucleotide sequence ID" value="XM_035581886.2"/>
</dbReference>
<feature type="chain" id="PRO_5040332466" evidence="2">
    <location>
        <begin position="20"/>
        <end position="174"/>
    </location>
</feature>
<protein>
    <submittedName>
        <fullName evidence="4">Uncharacterized protein LOC118267730</fullName>
    </submittedName>
</protein>
<evidence type="ECO:0000256" key="1">
    <source>
        <dbReference type="ARBA" id="ARBA00022729"/>
    </source>
</evidence>
<evidence type="ECO:0000256" key="2">
    <source>
        <dbReference type="SAM" id="SignalP"/>
    </source>
</evidence>
<dbReference type="AlphaFoldDB" id="A0A9R0D2F8"/>
<reference evidence="4" key="1">
    <citation type="submission" date="2025-08" db="UniProtKB">
        <authorList>
            <consortium name="RefSeq"/>
        </authorList>
    </citation>
    <scope>IDENTIFICATION</scope>
    <source>
        <tissue evidence="4">Whole larval tissue</tissue>
    </source>
</reference>
<keyword evidence="3" id="KW-1185">Reference proteome</keyword>
<evidence type="ECO:0000313" key="4">
    <source>
        <dbReference type="RefSeq" id="XP_035437779.2"/>
    </source>
</evidence>
<dbReference type="Gene3D" id="2.70.220.10">
    <property type="entry name" value="Ganglioside GM2 activator"/>
    <property type="match status" value="1"/>
</dbReference>
<accession>A0A9R0D2F8</accession>
<dbReference type="OrthoDB" id="7116894at2759"/>
<dbReference type="Proteomes" id="UP000829999">
    <property type="component" value="Chromosome 6"/>
</dbReference>
<feature type="signal peptide" evidence="2">
    <location>
        <begin position="1"/>
        <end position="19"/>
    </location>
</feature>
<dbReference type="InterPro" id="IPR036846">
    <property type="entry name" value="GM2-AP_sf"/>
</dbReference>